<protein>
    <recommendedName>
        <fullName evidence="7">Major facilitator superfamily (MFS) profile domain-containing protein</fullName>
    </recommendedName>
</protein>
<accession>A0AAN9V243</accession>
<feature type="transmembrane region" description="Helical" evidence="6">
    <location>
        <begin position="335"/>
        <end position="361"/>
    </location>
</feature>
<dbReference type="Gene3D" id="1.20.1720.10">
    <property type="entry name" value="Multidrug resistance protein D"/>
    <property type="match status" value="1"/>
</dbReference>
<dbReference type="Pfam" id="PF07690">
    <property type="entry name" value="MFS_1"/>
    <property type="match status" value="1"/>
</dbReference>
<keyword evidence="2 6" id="KW-0812">Transmembrane</keyword>
<evidence type="ECO:0000256" key="3">
    <source>
        <dbReference type="ARBA" id="ARBA00022989"/>
    </source>
</evidence>
<feature type="region of interest" description="Disordered" evidence="5">
    <location>
        <begin position="377"/>
        <end position="401"/>
    </location>
</feature>
<dbReference type="InterPro" id="IPR011701">
    <property type="entry name" value="MFS"/>
</dbReference>
<dbReference type="InterPro" id="IPR020846">
    <property type="entry name" value="MFS_dom"/>
</dbReference>
<organism evidence="8 9">
    <name type="scientific">Diatrype stigma</name>
    <dbReference type="NCBI Taxonomy" id="117547"/>
    <lineage>
        <taxon>Eukaryota</taxon>
        <taxon>Fungi</taxon>
        <taxon>Dikarya</taxon>
        <taxon>Ascomycota</taxon>
        <taxon>Pezizomycotina</taxon>
        <taxon>Sordariomycetes</taxon>
        <taxon>Xylariomycetidae</taxon>
        <taxon>Xylariales</taxon>
        <taxon>Diatrypaceae</taxon>
        <taxon>Diatrype</taxon>
    </lineage>
</organism>
<dbReference type="Proteomes" id="UP001320420">
    <property type="component" value="Unassembled WGS sequence"/>
</dbReference>
<feature type="compositionally biased region" description="Basic and acidic residues" evidence="5">
    <location>
        <begin position="387"/>
        <end position="401"/>
    </location>
</feature>
<evidence type="ECO:0000256" key="5">
    <source>
        <dbReference type="SAM" id="MobiDB-lite"/>
    </source>
</evidence>
<evidence type="ECO:0000256" key="6">
    <source>
        <dbReference type="SAM" id="Phobius"/>
    </source>
</evidence>
<feature type="transmembrane region" description="Helical" evidence="6">
    <location>
        <begin position="102"/>
        <end position="120"/>
    </location>
</feature>
<evidence type="ECO:0000256" key="2">
    <source>
        <dbReference type="ARBA" id="ARBA00022692"/>
    </source>
</evidence>
<feature type="transmembrane region" description="Helical" evidence="6">
    <location>
        <begin position="210"/>
        <end position="228"/>
    </location>
</feature>
<dbReference type="AlphaFoldDB" id="A0AAN9V243"/>
<feature type="transmembrane region" description="Helical" evidence="6">
    <location>
        <begin position="269"/>
        <end position="292"/>
    </location>
</feature>
<evidence type="ECO:0000259" key="7">
    <source>
        <dbReference type="PROSITE" id="PS50850"/>
    </source>
</evidence>
<comment type="subcellular location">
    <subcellularLocation>
        <location evidence="1">Membrane</location>
        <topology evidence="1">Multi-pass membrane protein</topology>
    </subcellularLocation>
</comment>
<dbReference type="PANTHER" id="PTHR23501">
    <property type="entry name" value="MAJOR FACILITATOR SUPERFAMILY"/>
    <property type="match status" value="1"/>
</dbReference>
<keyword evidence="3 6" id="KW-1133">Transmembrane helix</keyword>
<feature type="transmembrane region" description="Helical" evidence="6">
    <location>
        <begin position="69"/>
        <end position="90"/>
    </location>
</feature>
<dbReference type="EMBL" id="JAKJXP020000031">
    <property type="protein sequence ID" value="KAK7753104.1"/>
    <property type="molecule type" value="Genomic_DNA"/>
</dbReference>
<dbReference type="PROSITE" id="PS50850">
    <property type="entry name" value="MFS"/>
    <property type="match status" value="1"/>
</dbReference>
<evidence type="ECO:0000313" key="9">
    <source>
        <dbReference type="Proteomes" id="UP001320420"/>
    </source>
</evidence>
<evidence type="ECO:0000256" key="4">
    <source>
        <dbReference type="ARBA" id="ARBA00023136"/>
    </source>
</evidence>
<keyword evidence="9" id="KW-1185">Reference proteome</keyword>
<feature type="domain" description="Major facilitator superfamily (MFS) profile" evidence="7">
    <location>
        <begin position="1"/>
        <end position="366"/>
    </location>
</feature>
<name>A0AAN9V243_9PEZI</name>
<dbReference type="PANTHER" id="PTHR23501:SF199">
    <property type="entry name" value="MFS EFFLUX TRANSPORTER INPD-RELATED"/>
    <property type="match status" value="1"/>
</dbReference>
<reference evidence="8 9" key="1">
    <citation type="submission" date="2024-02" db="EMBL/GenBank/DDBJ databases">
        <title>De novo assembly and annotation of 12 fungi associated with fruit tree decline syndrome in Ontario, Canada.</title>
        <authorList>
            <person name="Sulman M."/>
            <person name="Ellouze W."/>
            <person name="Ilyukhin E."/>
        </authorList>
    </citation>
    <scope>NUCLEOTIDE SEQUENCE [LARGE SCALE GENOMIC DNA]</scope>
    <source>
        <strain evidence="8 9">M11/M66-122</strain>
    </source>
</reference>
<evidence type="ECO:0000256" key="1">
    <source>
        <dbReference type="ARBA" id="ARBA00004141"/>
    </source>
</evidence>
<feature type="transmembrane region" description="Helical" evidence="6">
    <location>
        <begin position="240"/>
        <end position="257"/>
    </location>
</feature>
<dbReference type="InterPro" id="IPR036259">
    <property type="entry name" value="MFS_trans_sf"/>
</dbReference>
<proteinExistence type="predicted"/>
<keyword evidence="4 6" id="KW-0472">Membrane</keyword>
<feature type="transmembrane region" description="Helical" evidence="6">
    <location>
        <begin position="30"/>
        <end position="49"/>
    </location>
</feature>
<dbReference type="GO" id="GO:0022857">
    <property type="term" value="F:transmembrane transporter activity"/>
    <property type="evidence" value="ECO:0007669"/>
    <property type="project" value="InterPro"/>
</dbReference>
<dbReference type="SUPFAM" id="SSF103473">
    <property type="entry name" value="MFS general substrate transporter"/>
    <property type="match status" value="1"/>
</dbReference>
<comment type="caution">
    <text evidence="8">The sequence shown here is derived from an EMBL/GenBank/DDBJ whole genome shotgun (WGS) entry which is preliminary data.</text>
</comment>
<evidence type="ECO:0000313" key="8">
    <source>
        <dbReference type="EMBL" id="KAK7753104.1"/>
    </source>
</evidence>
<dbReference type="GO" id="GO:0005886">
    <property type="term" value="C:plasma membrane"/>
    <property type="evidence" value="ECO:0007669"/>
    <property type="project" value="TreeGrafter"/>
</dbReference>
<dbReference type="Gene3D" id="1.20.1250.20">
    <property type="entry name" value="MFS general substrate transporter like domains"/>
    <property type="match status" value="1"/>
</dbReference>
<feature type="transmembrane region" description="Helical" evidence="6">
    <location>
        <begin position="141"/>
        <end position="165"/>
    </location>
</feature>
<gene>
    <name evidence="8" type="ORF">SLS62_004835</name>
</gene>
<sequence length="401" mass="42046">MSGAFGLAAILGPFIGGALTDSATWRWCFGINLPLGAVTIVLCSFFVRIPAASDESAQPLGFWQKCQQLDLPGTASMVAALICLLIALQWGGSTYPWSDGRIIALFVVFGVLAAAFIIIQTTTIAGKAHTIPSSLARNRDVWLAGSYAMCITGGIYVAVLYLPVWFQTVQDYSAFSSGTMITPMIAGYVVCSVVAGGLTVAIGYYSPGMIIGTALAIAGSALLTTMNLDTSKAKIIGYQLLYGFGVGFGFGQPSYVVQTTLPAADIPIGITFITLVQNLSASVFVAIGQSIFQDQLRQRLQAVVPAGFDLSTQGRGAADILGSLPPDLREAGRSAYSVSLLSTLYISLALSCASVIGALFIRWGSMKKGIVGDDALPTEQVTTSSELPREKKKAEGAEDGT</sequence>